<dbReference type="InterPro" id="IPR000953">
    <property type="entry name" value="Chromo/chromo_shadow_dom"/>
</dbReference>
<feature type="region of interest" description="Disordered" evidence="1">
    <location>
        <begin position="7"/>
        <end position="36"/>
    </location>
</feature>
<evidence type="ECO:0000313" key="4">
    <source>
        <dbReference type="Proteomes" id="UP000321393"/>
    </source>
</evidence>
<dbReference type="Pfam" id="PF00385">
    <property type="entry name" value="Chromo"/>
    <property type="match status" value="1"/>
</dbReference>
<dbReference type="Pfam" id="PF24626">
    <property type="entry name" value="SH3_Tf2-1"/>
    <property type="match status" value="1"/>
</dbReference>
<evidence type="ECO:0000313" key="3">
    <source>
        <dbReference type="EMBL" id="KAA0054752.1"/>
    </source>
</evidence>
<dbReference type="AlphaFoldDB" id="A0A5A7UG23"/>
<dbReference type="InterPro" id="IPR021109">
    <property type="entry name" value="Peptidase_aspartic_dom_sf"/>
</dbReference>
<dbReference type="CDD" id="cd00303">
    <property type="entry name" value="retropepsin_like"/>
    <property type="match status" value="1"/>
</dbReference>
<protein>
    <recommendedName>
        <fullName evidence="2">Chromo domain-containing protein</fullName>
    </recommendedName>
</protein>
<dbReference type="Proteomes" id="UP000321393">
    <property type="component" value="Unassembled WGS sequence"/>
</dbReference>
<dbReference type="Gene3D" id="2.40.70.10">
    <property type="entry name" value="Acid Proteases"/>
    <property type="match status" value="1"/>
</dbReference>
<evidence type="ECO:0000259" key="2">
    <source>
        <dbReference type="PROSITE" id="PS50013"/>
    </source>
</evidence>
<dbReference type="Gene3D" id="2.40.50.40">
    <property type="match status" value="1"/>
</dbReference>
<feature type="compositionally biased region" description="Basic and acidic residues" evidence="1">
    <location>
        <begin position="7"/>
        <end position="21"/>
    </location>
</feature>
<sequence>MMLELKKAVDHMPDDMRDNSSYRRRNGSGTSDGYVMKQKGKWPTQKLFWTTRQGLWIEVSIKSWKCPCSLERTQNQGFTVQNIFSRLMNDLLKAEKVKVAVLATAELSNQGFSGAVNQVFKKTGGGEKGNSSRADFQMKQITIPIKGNYSKGEPPMKRLDKGLCFRCNEKYSHGHRCKIKEKRELMLFIMNEEEGEGEGNVLIEGEKEVMELKNLEVPPETEIKMRTILGFSSKRTMKLKGVAKGREMLILIDSGATHNFIHQALVEELKLTIEEGTAFGVTIGDGSNRRGKGYAMAEYYWPRENSLANFDYVIQEKDQEFLLEFLLEFQKFEVEEEPDWYDKTVEKGEEEDLPMIKSLLKQYEDLFSTPSELPPKRGIDHCILTAPNKNRSIEKCVIAHSRIQYLGHWISVKGVEADGDKVQVTLNWPQPKDVTGLRGFLGKGLEAVLSQNGHPIAFFSQKLFIVLKNKVVDALSRLETTEEQPTELAVMSAPSITDLEVIFKEVEEDPELQRLIAAVQRHNQWLSKYAVDRLSKYAVDRLSKYAYFMAIRHPFSAKQVVEVFIDKATLSCRKRSEKLAPKLYGPYEIIKKIGEVAYRLKLPLEAVIHNVFHVSQLKRKLGQQQQTQPIAPKLTKEFELQLNPETVLGIRWSKELGANEWLIKWKNLPKTEATWESVYLMNQQFPDFHLEDKVNPEARGVVRPPIIHQYKRKGRKVNVQGAELGEK</sequence>
<proteinExistence type="predicted"/>
<feature type="domain" description="Chromo" evidence="2">
    <location>
        <begin position="642"/>
        <end position="677"/>
    </location>
</feature>
<dbReference type="SUPFAM" id="SSF54160">
    <property type="entry name" value="Chromo domain-like"/>
    <property type="match status" value="1"/>
</dbReference>
<dbReference type="InterPro" id="IPR043502">
    <property type="entry name" value="DNA/RNA_pol_sf"/>
</dbReference>
<dbReference type="InterPro" id="IPR016197">
    <property type="entry name" value="Chromo-like_dom_sf"/>
</dbReference>
<dbReference type="InterPro" id="IPR056924">
    <property type="entry name" value="SH3_Tf2-1"/>
</dbReference>
<reference evidence="3 4" key="1">
    <citation type="submission" date="2019-08" db="EMBL/GenBank/DDBJ databases">
        <title>Draft genome sequences of two oriental melons (Cucumis melo L. var makuwa).</title>
        <authorList>
            <person name="Kwon S.-Y."/>
        </authorList>
    </citation>
    <scope>NUCLEOTIDE SEQUENCE [LARGE SCALE GENOMIC DNA]</scope>
    <source>
        <strain evidence="4">cv. SW 3</strain>
        <tissue evidence="3">Leaf</tissue>
    </source>
</reference>
<dbReference type="PANTHER" id="PTHR46148">
    <property type="entry name" value="CHROMO DOMAIN-CONTAINING PROTEIN"/>
    <property type="match status" value="1"/>
</dbReference>
<dbReference type="InterPro" id="IPR023780">
    <property type="entry name" value="Chromo_domain"/>
</dbReference>
<name>A0A5A7UG23_CUCMM</name>
<dbReference type="PANTHER" id="PTHR46148:SF54">
    <property type="entry name" value="RETROTRANSPOSON-LIKE PROTEIN"/>
    <property type="match status" value="1"/>
</dbReference>
<dbReference type="EMBL" id="SSTE01008669">
    <property type="protein sequence ID" value="KAA0054752.1"/>
    <property type="molecule type" value="Genomic_DNA"/>
</dbReference>
<organism evidence="3 4">
    <name type="scientific">Cucumis melo var. makuwa</name>
    <name type="common">Oriental melon</name>
    <dbReference type="NCBI Taxonomy" id="1194695"/>
    <lineage>
        <taxon>Eukaryota</taxon>
        <taxon>Viridiplantae</taxon>
        <taxon>Streptophyta</taxon>
        <taxon>Embryophyta</taxon>
        <taxon>Tracheophyta</taxon>
        <taxon>Spermatophyta</taxon>
        <taxon>Magnoliopsida</taxon>
        <taxon>eudicotyledons</taxon>
        <taxon>Gunneridae</taxon>
        <taxon>Pentapetalae</taxon>
        <taxon>rosids</taxon>
        <taxon>fabids</taxon>
        <taxon>Cucurbitales</taxon>
        <taxon>Cucurbitaceae</taxon>
        <taxon>Benincaseae</taxon>
        <taxon>Cucumis</taxon>
    </lineage>
</organism>
<dbReference type="OrthoDB" id="2630497at2759"/>
<comment type="caution">
    <text evidence="3">The sequence shown here is derived from an EMBL/GenBank/DDBJ whole genome shotgun (WGS) entry which is preliminary data.</text>
</comment>
<gene>
    <name evidence="3" type="ORF">E6C27_scaffold437G00300</name>
</gene>
<accession>A0A5A7UG23</accession>
<dbReference type="SUPFAM" id="SSF56672">
    <property type="entry name" value="DNA/RNA polymerases"/>
    <property type="match status" value="1"/>
</dbReference>
<dbReference type="PROSITE" id="PS50013">
    <property type="entry name" value="CHROMO_2"/>
    <property type="match status" value="1"/>
</dbReference>
<evidence type="ECO:0000256" key="1">
    <source>
        <dbReference type="SAM" id="MobiDB-lite"/>
    </source>
</evidence>